<keyword evidence="2" id="KW-0808">Transferase</keyword>
<evidence type="ECO:0000256" key="3">
    <source>
        <dbReference type="SAM" id="Coils"/>
    </source>
</evidence>
<dbReference type="InterPro" id="IPR008928">
    <property type="entry name" value="6-hairpin_glycosidase_sf"/>
</dbReference>
<dbReference type="Pfam" id="PF17167">
    <property type="entry name" value="Glyco_hydro_94"/>
    <property type="match status" value="1"/>
</dbReference>
<evidence type="ECO:0000259" key="6">
    <source>
        <dbReference type="Pfam" id="PF10091"/>
    </source>
</evidence>
<dbReference type="InterPro" id="IPR012341">
    <property type="entry name" value="6hp_glycosidase-like_sf"/>
</dbReference>
<keyword evidence="4" id="KW-0812">Transmembrane</keyword>
<dbReference type="PANTHER" id="PTHR37469">
    <property type="entry name" value="CELLOBIONIC ACID PHOSPHORYLASE-RELATED"/>
    <property type="match status" value="1"/>
</dbReference>
<dbReference type="Gene3D" id="1.50.10.10">
    <property type="match status" value="1"/>
</dbReference>
<keyword evidence="1" id="KW-0328">Glycosyltransferase</keyword>
<feature type="transmembrane region" description="Helical" evidence="4">
    <location>
        <begin position="886"/>
        <end position="909"/>
    </location>
</feature>
<feature type="transmembrane region" description="Helical" evidence="4">
    <location>
        <begin position="844"/>
        <end position="865"/>
    </location>
</feature>
<keyword evidence="3" id="KW-0175">Coiled coil</keyword>
<dbReference type="InterPro" id="IPR011013">
    <property type="entry name" value="Gal_mutarotase_sf_dom"/>
</dbReference>
<dbReference type="Pfam" id="PF06165">
    <property type="entry name" value="GH94_b-supersand"/>
    <property type="match status" value="2"/>
</dbReference>
<dbReference type="SMART" id="SM01068">
    <property type="entry name" value="CBM_X"/>
    <property type="match status" value="2"/>
</dbReference>
<feature type="domain" description="Glycosyl hydrolase 94 catalytic" evidence="8">
    <location>
        <begin position="2364"/>
        <end position="2788"/>
    </location>
</feature>
<dbReference type="Gene3D" id="2.60.420.10">
    <property type="entry name" value="Maltose phosphorylase, domain 3"/>
    <property type="match status" value="1"/>
</dbReference>
<dbReference type="Pfam" id="PF11329">
    <property type="entry name" value="DUF3131"/>
    <property type="match status" value="1"/>
</dbReference>
<dbReference type="InterPro" id="IPR037824">
    <property type="entry name" value="GH94N_2_NdvB"/>
</dbReference>
<dbReference type="InterPro" id="IPR019282">
    <property type="entry name" value="Glycoamylase-like_cons_dom"/>
</dbReference>
<dbReference type="Proteomes" id="UP001623592">
    <property type="component" value="Unassembled WGS sequence"/>
</dbReference>
<dbReference type="InterPro" id="IPR037820">
    <property type="entry name" value="GH94N_NdvB"/>
</dbReference>
<feature type="coiled-coil region" evidence="3">
    <location>
        <begin position="1275"/>
        <end position="1302"/>
    </location>
</feature>
<keyword evidence="10" id="KW-1185">Reference proteome</keyword>
<dbReference type="EMBL" id="JBJIAA010000001">
    <property type="protein sequence ID" value="MFL0248921.1"/>
    <property type="molecule type" value="Genomic_DNA"/>
</dbReference>
<dbReference type="CDD" id="cd11753">
    <property type="entry name" value="GH94N_ChvB_NdvB_2_like"/>
    <property type="match status" value="1"/>
</dbReference>
<dbReference type="Pfam" id="PF10091">
    <property type="entry name" value="Glycoamylase"/>
    <property type="match status" value="1"/>
</dbReference>
<dbReference type="InterPro" id="IPR052047">
    <property type="entry name" value="GH94_Enzymes"/>
</dbReference>
<feature type="domain" description="DUF3131" evidence="7">
    <location>
        <begin position="1005"/>
        <end position="1128"/>
    </location>
</feature>
<evidence type="ECO:0000259" key="7">
    <source>
        <dbReference type="Pfam" id="PF11329"/>
    </source>
</evidence>
<feature type="domain" description="Glycoamylase-like" evidence="6">
    <location>
        <begin position="1331"/>
        <end position="1545"/>
    </location>
</feature>
<feature type="domain" description="Glycosyl hydrolase 94 supersandwich" evidence="5">
    <location>
        <begin position="2083"/>
        <end position="2350"/>
    </location>
</feature>
<feature type="domain" description="Glycosyl hydrolase 94 supersandwich" evidence="5">
    <location>
        <begin position="1583"/>
        <end position="1858"/>
    </location>
</feature>
<keyword evidence="9" id="KW-0378">Hydrolase</keyword>
<dbReference type="GO" id="GO:0016787">
    <property type="term" value="F:hydrolase activity"/>
    <property type="evidence" value="ECO:0007669"/>
    <property type="project" value="UniProtKB-KW"/>
</dbReference>
<dbReference type="PANTHER" id="PTHR37469:SF2">
    <property type="entry name" value="CELLOBIONIC ACID PHOSPHORYLASE"/>
    <property type="match status" value="1"/>
</dbReference>
<dbReference type="InterPro" id="IPR010383">
    <property type="entry name" value="Glyco_hydrolase_94_b-supersand"/>
</dbReference>
<feature type="transmembrane region" description="Helical" evidence="4">
    <location>
        <begin position="423"/>
        <end position="443"/>
    </location>
</feature>
<dbReference type="InterPro" id="IPR021478">
    <property type="entry name" value="DUF3131"/>
</dbReference>
<organism evidence="9 10">
    <name type="scientific">Clostridium neuense</name>
    <dbReference type="NCBI Taxonomy" id="1728934"/>
    <lineage>
        <taxon>Bacteria</taxon>
        <taxon>Bacillati</taxon>
        <taxon>Bacillota</taxon>
        <taxon>Clostridia</taxon>
        <taxon>Eubacteriales</taxon>
        <taxon>Clostridiaceae</taxon>
        <taxon>Clostridium</taxon>
    </lineage>
</organism>
<dbReference type="SUPFAM" id="SSF74650">
    <property type="entry name" value="Galactose mutarotase-like"/>
    <property type="match status" value="2"/>
</dbReference>
<protein>
    <submittedName>
        <fullName evidence="9">GH36-type glycosyl hydrolase domain-containing protein</fullName>
    </submittedName>
</protein>
<proteinExistence type="predicted"/>
<evidence type="ECO:0000256" key="1">
    <source>
        <dbReference type="ARBA" id="ARBA00022676"/>
    </source>
</evidence>
<dbReference type="SUPFAM" id="SSF48208">
    <property type="entry name" value="Six-hairpin glycosidases"/>
    <property type="match status" value="1"/>
</dbReference>
<evidence type="ECO:0000313" key="10">
    <source>
        <dbReference type="Proteomes" id="UP001623592"/>
    </source>
</evidence>
<dbReference type="CDD" id="cd11756">
    <property type="entry name" value="GH94N_ChvB_NdvB_1_like"/>
    <property type="match status" value="1"/>
</dbReference>
<evidence type="ECO:0000256" key="4">
    <source>
        <dbReference type="SAM" id="Phobius"/>
    </source>
</evidence>
<gene>
    <name evidence="9" type="ORF">ACJDT4_00680</name>
</gene>
<evidence type="ECO:0000313" key="9">
    <source>
        <dbReference type="EMBL" id="MFL0248921.1"/>
    </source>
</evidence>
<evidence type="ECO:0000259" key="5">
    <source>
        <dbReference type="Pfam" id="PF06165"/>
    </source>
</evidence>
<evidence type="ECO:0000259" key="8">
    <source>
        <dbReference type="Pfam" id="PF17167"/>
    </source>
</evidence>
<evidence type="ECO:0000256" key="2">
    <source>
        <dbReference type="ARBA" id="ARBA00022679"/>
    </source>
</evidence>
<feature type="transmembrane region" description="Helical" evidence="4">
    <location>
        <begin position="6"/>
        <end position="23"/>
    </location>
</feature>
<name>A0ABW8T9V5_9CLOT</name>
<feature type="transmembrane region" description="Helical" evidence="4">
    <location>
        <begin position="964"/>
        <end position="984"/>
    </location>
</feature>
<dbReference type="Gene3D" id="2.70.98.40">
    <property type="entry name" value="Glycoside hydrolase, family 65, N-terminal domain"/>
    <property type="match status" value="2"/>
</dbReference>
<reference evidence="9 10" key="1">
    <citation type="submission" date="2024-11" db="EMBL/GenBank/DDBJ databases">
        <authorList>
            <person name="Heng Y.C."/>
            <person name="Lim A.C.H."/>
            <person name="Lee J.K.Y."/>
            <person name="Kittelmann S."/>
        </authorList>
    </citation>
    <scope>NUCLEOTIDE SEQUENCE [LARGE SCALE GENOMIC DNA]</scope>
    <source>
        <strain evidence="9 10">WILCCON 0114</strain>
    </source>
</reference>
<feature type="transmembrane region" description="Helical" evidence="4">
    <location>
        <begin position="938"/>
        <end position="957"/>
    </location>
</feature>
<feature type="transmembrane region" description="Helical" evidence="4">
    <location>
        <begin position="455"/>
        <end position="475"/>
    </location>
</feature>
<comment type="caution">
    <text evidence="9">The sequence shown here is derived from an EMBL/GenBank/DDBJ whole genome shotgun (WGS) entry which is preliminary data.</text>
</comment>
<feature type="transmembrane region" description="Helical" evidence="4">
    <location>
        <begin position="819"/>
        <end position="838"/>
    </location>
</feature>
<dbReference type="InterPro" id="IPR037018">
    <property type="entry name" value="GH65_N"/>
</dbReference>
<dbReference type="InterPro" id="IPR033432">
    <property type="entry name" value="GH94_catalytic"/>
</dbReference>
<keyword evidence="4" id="KW-1133">Transmembrane helix</keyword>
<accession>A0ABW8T9V5</accession>
<keyword evidence="4" id="KW-0472">Membrane</keyword>
<dbReference type="RefSeq" id="WP_406785599.1">
    <property type="nucleotide sequence ID" value="NZ_JBJIAA010000001.1"/>
</dbReference>
<sequence>MPYVYLLAILVALILLYVIIISLKNNSNYSFDDVPYIDDVENEKLENHAVELSKYHKTIRKRSSKKNIIRRLDLSYESILRGYEYIDRDIRNNREIVPAAEWLLDNLYLIEKEYKDIRHNMSESFYKELPIINKGSLKGLPRIYHLSNELISHTDGRVDENIILSFINAYEERNVLASSELWALPTMLRIAIIQNISRVVSGIVFAQREKGKADKLADKIIKLSDKELTEGEIKKIVKGNMGFSTHFMERLLKVLRDNGVENEKIYKYIYNIMEVQEMDSNRMVIIEHQKQAKFQVSMRNCISGIREVEALNWKECFEKLSITHEILKKDPADIYINMDYASRDYYRHRVEVISKQMKLPESYIARAAVKCADEAKTKSELKRHVGYYLMDNGIEELKNRIGINKKGIRNTISFISKHKVSTYIWANILGTILLTLFMLWIIYITDNYAKPWKYVVGGLSILIPCSEIINSILNWSINHLTNPRFVPKMELSSGIPDYAKTIVVIPTILSSEDRVTELIENMEVYYLANKEKNIYFAILGDFKDSYVKNEISDEKINRSTLKKVKALNEKYSRRGEDIFFFFNRYRQFNKKQNMWIGWERKRGKLMEFNALIKGDKNTSYNVISGDIEKLRDVKYVITLDVDTKLPRDAAKKLIGAVTHVLNRPEIRNDKVVRGYGIMQPRVSISTVSANKTMYSKIFSGETGIDTYSTAVSDVYEDLFAEGIYTGKGIYDIDVFQTMLKDQLPENAILSHDLLEGAYTRTALVTDVELIDGYPAYYNSSSKRLHRWVRGDWQIISWIFRKSPINALSRWKIADNLRRSLVSPAIVLLAILAFTVLPYNPDRWLSVAFLALICPWLFDVSEVVASPIRGLSLSGKINSSKTVIEQVFLIFAFLPYKAYLMLDAIMRTLYRLIISRKNLLEWQTAADSERLMGRKPYDFIKSMWSASVIALVIAYFSFSRGREDGIIMFPSCIIWFISPVIAYYISREKERGNECISPQNNYYLRRIARKTWAYFEDFVNKESNFLAPDNYQEEYSKGVAYRTSPTNMGMGLTSNIAAYDLGFIGIEEFVDRIDKVLSQMESLPMYRGHFYNWYDTKTKEPLRPLYVSTVDSGNLVAYLWLLIGTIDEYEDNTIVRKEYKKGIEDTLKLAAEEVKNGYYEDILEEIKTDEFNLSMWCEILSKLLEKINMVEEDFDKDKIYWNMKLKDMCIRFIGELEEFSFSMSEIDKKIKSDYESMEFLNRILIYTPIKDIDYEIEKIRLKKSDNELVIRIINNFDKQKNRAKSLILRMNNLKERLRKISEETDFSMLFDKKRKLFSIGYDIESDSLGKSYYDLLASEARQASFIAIAKGEVEQTHWFKLGRAMTSVAGRKGLVSWSGTMFEYFMPLIIMKSYPDTLLSETYRTVIEAQKKYCKSRRVPCFGISESAYYSFDVDNNYQYKAFGVPGIGLKRGLANELVVSPYSTVMALQADFKDCFDNMKKLSSEGMEGRYGFYEALDYTSGRSNKGSNKSIVKCFMVHHEGMSLMALDNVIYNNVLQKRFHSNPRVKATELLLQERIPRRIVYDREKVFDVPEFKGVKQNITVRNYKTAKTPIPEIGLLSNGRYSVMISNSGSGYSKRLDTEIYRWRQDATKDDAGMFFYIKDVSTGKWWSPTYEPCESEGDSYEAVFALDRVEFRRKDGNIMTNTVVAVSNEEDAEVRKISITNKTSSSKIFEVTSYSEITIASHNADLAHPAFGNLFVSTEFVSEPECIIASRRPRSDKETKYWIMQKMIIEGVELSSTSYETSRVNFIGRGKSKNNPEGINNPLKNTVGDVLDPIISIRKKVKIHPGKTCNIYYINSISTSKDEVINTAEKYSKYHSIKRVFELARTQTQVEMSYMGIKSNQANIYQVMASRILFVNNSLKLREDYVKNIKKSQPDLWGYGISGDLPIVLLIVREENDVDLARQMILAHEYLETKGFNYDFVILDFQENSYVHILRDSIRELIIVRNSSTKRNNSGRIFLYGKSEMPEEDMNFLMGIAKFVVDSKDGLLISQIKNEVKKDIELEDLKTRDIKYDIKPHKFEVGNLKFFNEYGGFNKNGEYTIILNDGKNTPAPWINVISNQKFGFHVSESGSAYTWYENSRENKVTPWYNDWVSDPPGEALYVRDEDTGRFWGITPRPIRDKEDYIVEHGFGYSTFKHYREGIIGSVTMFVPMNESVKLLKVNVKNNTEVSRRLSLTYFAELVLGVAYEQTANYVSTYLEDKVIYAQNPYSTNFGDAFAYLKMYGGEEESFTGSRREFIGRGGNTETPQFMAKAKLSDSVGSGEEPCVCENIKLQLKPNEEKEIIIMFGEAPSLDKAKDITQKYSSFEEVDKELNNTKEYWNSLLHTITVKTPDETMNLLMNGWLMYQTLACRVWARTAFYQSGGAYGFRDQLQDVMSLSYIKPEITRRQILINSSRQFLEGDVQHWWHPIVNSGIRTRFSDDLLWLPYVTLDYIKNTGDYSVLDEKVNYIDDEPLKEGEDERYNIAKVSEKTESVYEHCVRAIEKGLKFGVHNIPLMGSGDWNDGMNTVGNKGKGESVWLGWFMYSILKNFKDIAKMKNDEYRVQRYSELSEFLRENIEKNAWDGDWYRRAYFDDGTPLGSSENEECQIDSLAQSWGVISGAAEPSRAKRAMTSLEKYLVKEEKGVILLLTPPFSSSKLEPGYIKGYVPGVRENGGQYTHAATWVIYAMTKLGEGKKAVKLFNMINPINHTKSYYDCQTYKVEPYVMAADVYAKQPYVGRGGWTWYTGTAGWMYRIGLDGILGLKLIEGKGFSIKPCIPEDWKEYSIKYNHYNSVYNIKVMKGTNKEIKFDGKKIEGDIIPFTEFGHHDVMVII</sequence>
<dbReference type="Gene3D" id="1.50.10.140">
    <property type="match status" value="2"/>
</dbReference>